<dbReference type="Proteomes" id="UP000249363">
    <property type="component" value="Unassembled WGS sequence"/>
</dbReference>
<feature type="domain" description="DUF7719" evidence="8">
    <location>
        <begin position="759"/>
        <end position="827"/>
    </location>
</feature>
<protein>
    <recommendedName>
        <fullName evidence="8">DUF7719 domain-containing protein</fullName>
    </recommendedName>
</protein>
<dbReference type="InterPro" id="IPR056136">
    <property type="entry name" value="DUF7719"/>
</dbReference>
<dbReference type="CDD" id="cd11482">
    <property type="entry name" value="SLC-NCS1sbd_NRT1-like"/>
    <property type="match status" value="1"/>
</dbReference>
<dbReference type="InterPro" id="IPR045225">
    <property type="entry name" value="Uracil/uridine/allantoin_perm"/>
</dbReference>
<feature type="transmembrane region" description="Helical" evidence="7">
    <location>
        <begin position="487"/>
        <end position="506"/>
    </location>
</feature>
<proteinExistence type="inferred from homology"/>
<evidence type="ECO:0000256" key="2">
    <source>
        <dbReference type="ARBA" id="ARBA00008974"/>
    </source>
</evidence>
<dbReference type="Pfam" id="PF24841">
    <property type="entry name" value="DUF7719"/>
    <property type="match status" value="1"/>
</dbReference>
<comment type="caution">
    <text evidence="9">The sequence shown here is derived from an EMBL/GenBank/DDBJ whole genome shotgun (WGS) entry which is preliminary data.</text>
</comment>
<dbReference type="NCBIfam" id="TIGR00800">
    <property type="entry name" value="ncs1"/>
    <property type="match status" value="1"/>
</dbReference>
<dbReference type="InterPro" id="IPR012681">
    <property type="entry name" value="NCS1"/>
</dbReference>
<comment type="subcellular location">
    <subcellularLocation>
        <location evidence="1">Membrane</location>
        <topology evidence="1">Multi-pass membrane protein</topology>
    </subcellularLocation>
</comment>
<dbReference type="OrthoDB" id="2018619at2759"/>
<feature type="transmembrane region" description="Helical" evidence="7">
    <location>
        <begin position="206"/>
        <end position="228"/>
    </location>
</feature>
<feature type="transmembrane region" description="Helical" evidence="7">
    <location>
        <begin position="702"/>
        <end position="721"/>
    </location>
</feature>
<dbReference type="Gene3D" id="1.10.4160.10">
    <property type="entry name" value="Hydantoin permease"/>
    <property type="match status" value="1"/>
</dbReference>
<keyword evidence="3 7" id="KW-0812">Transmembrane</keyword>
<keyword evidence="5 7" id="KW-0472">Membrane</keyword>
<feature type="transmembrane region" description="Helical" evidence="7">
    <location>
        <begin position="445"/>
        <end position="467"/>
    </location>
</feature>
<dbReference type="PANTHER" id="PTHR30618:SF0">
    <property type="entry name" value="PURINE-URACIL PERMEASE NCS1"/>
    <property type="match status" value="1"/>
</dbReference>
<dbReference type="GO" id="GO:0005886">
    <property type="term" value="C:plasma membrane"/>
    <property type="evidence" value="ECO:0007669"/>
    <property type="project" value="TreeGrafter"/>
</dbReference>
<keyword evidence="4 7" id="KW-1133">Transmembrane helix</keyword>
<sequence length="828" mass="91959">MNEPIRRRIGHLQGKSKLSGWVLPRETTSFADEGTWTNIDADVTPLERRTWSTSTVLGFWFSDALNAQGWEGPSSIIQLGLTWREAFYLPVLGAIVDTIPLILNGAIGAHYHIPFPVVTRSSFGYYFSRFAVIVRLITALFWNAIQTWTGSQAMYQVIRAIWPSFLNIPNHFPDNAGITTSEMIAHLVFWCVQTPIMLTPPHKLKWFFVVKVFVVLIASTGTVIAMTYKAHGVGDIWNQEYSVSGSARSWLIMSQFSAQCGGWATMATNIPDFTRYMRNGRGVYWQAFMLPSINLLMSVFGTISTSCAKVVYGTYIWSPLELASHWDGPSGRCGAFFVGLCWVIAQIGTNMSASVISAANDLTNLFPKYINIRRGVILVSLISGWIMVPWKIVYSASSLITFISALAVFLAPIASILASDYWIVKKRNFDVPGLYRRHGRYRYQFGVNWRSVVAFLVAVTPTLPGLANSVSSSVKISTGLARFYDCNYLYSFLSGALVYVVLNKAFPATETLLEVPIYDDPAIIDAVEQICAMPHNRKQRRAAAAAAAENENSFVDSSIPLSRPPEFTNNSNKSSSAQQAKTLLEIAAERQQELNQHINNEGKEKPQLPNGQFLDLNATETQFLELSSTGQISSLDPNTLPSKIIKTKDEIEEEEEDAEIPPLIDTLFTSIPLTTVHFTLAFLAAHQYVQHIIWKDLIKESLFIAFPVLTFVVHLAHGHVISFPRRKGKRRPAKPKDVSASSMVSEALIGDLFTARTLLFFLPLAIVLGGTLVQTTNQAGYYAVMKRAPSIGTMWVWCVLEISSPLAALVALLVPLGWGVGVMGYKIY</sequence>
<dbReference type="GeneID" id="63796263"/>
<feature type="transmembrane region" description="Helical" evidence="7">
    <location>
        <begin position="87"/>
        <end position="111"/>
    </location>
</feature>
<dbReference type="EMBL" id="MIKG01000014">
    <property type="protein sequence ID" value="RAO71035.1"/>
    <property type="molecule type" value="Genomic_DNA"/>
</dbReference>
<feature type="transmembrane region" description="Helical" evidence="7">
    <location>
        <begin position="753"/>
        <end position="773"/>
    </location>
</feature>
<reference evidence="9 10" key="1">
    <citation type="journal article" date="2017" name="Biotechnol. Biofuels">
        <title>Differential beta-glucosidase expression as a function of carbon source availability in Talaromyces amestolkiae: a genomic and proteomic approach.</title>
        <authorList>
            <person name="de Eugenio L.I."/>
            <person name="Mendez-Liter J.A."/>
            <person name="Nieto-Dominguez M."/>
            <person name="Alonso L."/>
            <person name="Gil-Munoz J."/>
            <person name="Barriuso J."/>
            <person name="Prieto A."/>
            <person name="Martinez M.J."/>
        </authorList>
    </citation>
    <scope>NUCLEOTIDE SEQUENCE [LARGE SCALE GENOMIC DNA]</scope>
    <source>
        <strain evidence="9 10">CIB</strain>
    </source>
</reference>
<keyword evidence="10" id="KW-1185">Reference proteome</keyword>
<evidence type="ECO:0000313" key="10">
    <source>
        <dbReference type="Proteomes" id="UP000249363"/>
    </source>
</evidence>
<name>A0A364L5E6_TALAM</name>
<feature type="transmembrane region" description="Helical" evidence="7">
    <location>
        <begin position="248"/>
        <end position="267"/>
    </location>
</feature>
<dbReference type="InterPro" id="IPR001248">
    <property type="entry name" value="Pur-cyt_permease"/>
</dbReference>
<evidence type="ECO:0000256" key="7">
    <source>
        <dbReference type="SAM" id="Phobius"/>
    </source>
</evidence>
<feature type="transmembrane region" description="Helical" evidence="7">
    <location>
        <begin position="399"/>
        <end position="424"/>
    </location>
</feature>
<comment type="similarity">
    <text evidence="2">Belongs to the purine-cytosine permease (2.A.39) family.</text>
</comment>
<feature type="region of interest" description="Disordered" evidence="6">
    <location>
        <begin position="555"/>
        <end position="579"/>
    </location>
</feature>
<feature type="transmembrane region" description="Helical" evidence="7">
    <location>
        <begin position="335"/>
        <end position="356"/>
    </location>
</feature>
<feature type="transmembrane region" description="Helical" evidence="7">
    <location>
        <begin position="376"/>
        <end position="393"/>
    </location>
</feature>
<accession>A0A364L5E6</accession>
<dbReference type="Pfam" id="PF02133">
    <property type="entry name" value="Transp_cyt_pur"/>
    <property type="match status" value="1"/>
</dbReference>
<dbReference type="RefSeq" id="XP_040735551.1">
    <property type="nucleotide sequence ID" value="XM_040879700.1"/>
</dbReference>
<evidence type="ECO:0000256" key="3">
    <source>
        <dbReference type="ARBA" id="ARBA00022692"/>
    </source>
</evidence>
<organism evidence="9 10">
    <name type="scientific">Talaromyces amestolkiae</name>
    <dbReference type="NCBI Taxonomy" id="1196081"/>
    <lineage>
        <taxon>Eukaryota</taxon>
        <taxon>Fungi</taxon>
        <taxon>Dikarya</taxon>
        <taxon>Ascomycota</taxon>
        <taxon>Pezizomycotina</taxon>
        <taxon>Eurotiomycetes</taxon>
        <taxon>Eurotiomycetidae</taxon>
        <taxon>Eurotiales</taxon>
        <taxon>Trichocomaceae</taxon>
        <taxon>Talaromyces</taxon>
        <taxon>Talaromyces sect. Talaromyces</taxon>
    </lineage>
</organism>
<gene>
    <name evidence="9" type="ORF">BHQ10_007047</name>
</gene>
<dbReference type="PANTHER" id="PTHR30618">
    <property type="entry name" value="NCS1 FAMILY PURINE/PYRIMIDINE TRANSPORTER"/>
    <property type="match status" value="1"/>
</dbReference>
<feature type="transmembrane region" description="Helical" evidence="7">
    <location>
        <begin position="288"/>
        <end position="315"/>
    </location>
</feature>
<dbReference type="GO" id="GO:0015205">
    <property type="term" value="F:nucleobase transmembrane transporter activity"/>
    <property type="evidence" value="ECO:0007669"/>
    <property type="project" value="TreeGrafter"/>
</dbReference>
<feature type="transmembrane region" description="Helical" evidence="7">
    <location>
        <begin position="794"/>
        <end position="818"/>
    </location>
</feature>
<evidence type="ECO:0000256" key="5">
    <source>
        <dbReference type="ARBA" id="ARBA00023136"/>
    </source>
</evidence>
<evidence type="ECO:0000313" key="9">
    <source>
        <dbReference type="EMBL" id="RAO71035.1"/>
    </source>
</evidence>
<evidence type="ECO:0000256" key="4">
    <source>
        <dbReference type="ARBA" id="ARBA00022989"/>
    </source>
</evidence>
<dbReference type="AlphaFoldDB" id="A0A364L5E6"/>
<evidence type="ECO:0000256" key="1">
    <source>
        <dbReference type="ARBA" id="ARBA00004141"/>
    </source>
</evidence>
<evidence type="ECO:0000259" key="8">
    <source>
        <dbReference type="Pfam" id="PF24841"/>
    </source>
</evidence>
<evidence type="ECO:0000256" key="6">
    <source>
        <dbReference type="SAM" id="MobiDB-lite"/>
    </source>
</evidence>
<feature type="transmembrane region" description="Helical" evidence="7">
    <location>
        <begin position="123"/>
        <end position="145"/>
    </location>
</feature>
<feature type="compositionally biased region" description="Low complexity" evidence="6">
    <location>
        <begin position="568"/>
        <end position="579"/>
    </location>
</feature>